<dbReference type="Pfam" id="PF09115">
    <property type="entry name" value="DNApol3-delta_C"/>
    <property type="match status" value="1"/>
</dbReference>
<evidence type="ECO:0000259" key="8">
    <source>
        <dbReference type="Pfam" id="PF09115"/>
    </source>
</evidence>
<dbReference type="Gene3D" id="1.20.272.10">
    <property type="match status" value="1"/>
</dbReference>
<evidence type="ECO:0000256" key="2">
    <source>
        <dbReference type="ARBA" id="ARBA00014363"/>
    </source>
</evidence>
<comment type="caution">
    <text evidence="9">The sequence shown here is derived from an EMBL/GenBank/DDBJ whole genome shotgun (WGS) entry which is preliminary data.</text>
</comment>
<dbReference type="GO" id="GO:0009360">
    <property type="term" value="C:DNA polymerase III complex"/>
    <property type="evidence" value="ECO:0007669"/>
    <property type="project" value="InterPro"/>
</dbReference>
<dbReference type="InterPro" id="IPR004622">
    <property type="entry name" value="DNA_pol_HolB"/>
</dbReference>
<evidence type="ECO:0000256" key="4">
    <source>
        <dbReference type="ARBA" id="ARBA00022695"/>
    </source>
</evidence>
<keyword evidence="3" id="KW-0808">Transferase</keyword>
<keyword evidence="5" id="KW-0235">DNA replication</keyword>
<dbReference type="NCBIfam" id="NF005972">
    <property type="entry name" value="PRK08058.1"/>
    <property type="match status" value="1"/>
</dbReference>
<evidence type="ECO:0000313" key="10">
    <source>
        <dbReference type="Proteomes" id="UP000247416"/>
    </source>
</evidence>
<evidence type="ECO:0000256" key="1">
    <source>
        <dbReference type="ARBA" id="ARBA00012417"/>
    </source>
</evidence>
<dbReference type="Pfam" id="PF13177">
    <property type="entry name" value="DNA_pol3_delta2"/>
    <property type="match status" value="1"/>
</dbReference>
<dbReference type="GO" id="GO:0006261">
    <property type="term" value="P:DNA-templated DNA replication"/>
    <property type="evidence" value="ECO:0007669"/>
    <property type="project" value="TreeGrafter"/>
</dbReference>
<sequence>MLRLEKKVNKVVEYVDELKVLQPVVMKQIQTIFEKNRTGHAYIFDGEKGTGKKEIAIFFIKLLLCLNPSKNVPCETCRNCKRIETGNHPNVKQLEPDGQFIKTDQIRDLISGMTKTSMEEGRKIYVLHHADRMNTSSANTLLKFLEEPEGNVTAILLTESYQSILPTIQSRCQHIKFATVPRDILLKQLQEQGITFSMASTVSMLTNSLETAISLAHDEQFAHARKTVLKLVETVRKNVHEALLVVYEDWLVSFKEKEEIEQALDLLLFAYRDIVAIKANPQSSCTYPDMLQSWKEIALHTTYDRLSDQLQAILQARQNLQRNMNRSLLMEQLMLNLQEGYTFV</sequence>
<organism evidence="9 10">
    <name type="scientific">Ureibacillus chungkukjangi</name>
    <dbReference type="NCBI Taxonomy" id="1202712"/>
    <lineage>
        <taxon>Bacteria</taxon>
        <taxon>Bacillati</taxon>
        <taxon>Bacillota</taxon>
        <taxon>Bacilli</taxon>
        <taxon>Bacillales</taxon>
        <taxon>Caryophanaceae</taxon>
        <taxon>Ureibacillus</taxon>
    </lineage>
</organism>
<dbReference type="InterPro" id="IPR050238">
    <property type="entry name" value="DNA_Rep/Repair_Clamp_Loader"/>
</dbReference>
<dbReference type="EC" id="2.7.7.7" evidence="1"/>
<reference evidence="9 10" key="1">
    <citation type="submission" date="2018-06" db="EMBL/GenBank/DDBJ databases">
        <title>Genomic Encyclopedia of Archaeal and Bacterial Type Strains, Phase II (KMG-II): from individual species to whole genera.</title>
        <authorList>
            <person name="Goeker M."/>
        </authorList>
    </citation>
    <scope>NUCLEOTIDE SEQUENCE [LARGE SCALE GENOMIC DNA]</scope>
    <source>
        <strain evidence="9 10">KACC 16626</strain>
    </source>
</reference>
<evidence type="ECO:0000313" key="9">
    <source>
        <dbReference type="EMBL" id="PYF04618.1"/>
    </source>
</evidence>
<dbReference type="EMBL" id="QJTJ01000022">
    <property type="protein sequence ID" value="PYF04618.1"/>
    <property type="molecule type" value="Genomic_DNA"/>
</dbReference>
<dbReference type="PANTHER" id="PTHR11669:SF8">
    <property type="entry name" value="DNA POLYMERASE III SUBUNIT DELTA"/>
    <property type="match status" value="1"/>
</dbReference>
<dbReference type="GO" id="GO:0003887">
    <property type="term" value="F:DNA-directed DNA polymerase activity"/>
    <property type="evidence" value="ECO:0007669"/>
    <property type="project" value="UniProtKB-KW"/>
</dbReference>
<name>A0A318TNK8_9BACL</name>
<evidence type="ECO:0000256" key="3">
    <source>
        <dbReference type="ARBA" id="ARBA00022679"/>
    </source>
</evidence>
<feature type="domain" description="DNA polymerase III delta subunit C-terminal" evidence="8">
    <location>
        <begin position="252"/>
        <end position="338"/>
    </location>
</feature>
<evidence type="ECO:0000256" key="5">
    <source>
        <dbReference type="ARBA" id="ARBA00022705"/>
    </source>
</evidence>
<keyword evidence="4" id="KW-0548">Nucleotidyltransferase</keyword>
<dbReference type="NCBIfam" id="TIGR00678">
    <property type="entry name" value="holB"/>
    <property type="match status" value="1"/>
</dbReference>
<proteinExistence type="predicted"/>
<comment type="catalytic activity">
    <reaction evidence="7">
        <text>DNA(n) + a 2'-deoxyribonucleoside 5'-triphosphate = DNA(n+1) + diphosphate</text>
        <dbReference type="Rhea" id="RHEA:22508"/>
        <dbReference type="Rhea" id="RHEA-COMP:17339"/>
        <dbReference type="Rhea" id="RHEA-COMP:17340"/>
        <dbReference type="ChEBI" id="CHEBI:33019"/>
        <dbReference type="ChEBI" id="CHEBI:61560"/>
        <dbReference type="ChEBI" id="CHEBI:173112"/>
        <dbReference type="EC" id="2.7.7.7"/>
    </reaction>
</comment>
<dbReference type="AlphaFoldDB" id="A0A318TNK8"/>
<dbReference type="GO" id="GO:0003677">
    <property type="term" value="F:DNA binding"/>
    <property type="evidence" value="ECO:0007669"/>
    <property type="project" value="InterPro"/>
</dbReference>
<accession>A0A318TNK8</accession>
<dbReference type="Proteomes" id="UP000247416">
    <property type="component" value="Unassembled WGS sequence"/>
</dbReference>
<gene>
    <name evidence="9" type="ORF">BJ095_1228</name>
</gene>
<keyword evidence="10" id="KW-1185">Reference proteome</keyword>
<dbReference type="FunFam" id="3.40.50.300:FF:001255">
    <property type="entry name" value="DNA polymerase III subunit delta"/>
    <property type="match status" value="1"/>
</dbReference>
<protein>
    <recommendedName>
        <fullName evidence="2">DNA polymerase III subunit delta'</fullName>
        <ecNumber evidence="1">2.7.7.7</ecNumber>
    </recommendedName>
</protein>
<evidence type="ECO:0000256" key="6">
    <source>
        <dbReference type="ARBA" id="ARBA00022932"/>
    </source>
</evidence>
<dbReference type="InterPro" id="IPR027417">
    <property type="entry name" value="P-loop_NTPase"/>
</dbReference>
<keyword evidence="6" id="KW-0239">DNA-directed DNA polymerase</keyword>
<evidence type="ECO:0000256" key="7">
    <source>
        <dbReference type="ARBA" id="ARBA00049244"/>
    </source>
</evidence>
<dbReference type="InterPro" id="IPR015199">
    <property type="entry name" value="DNA_pol_III_delta_C"/>
</dbReference>
<dbReference type="SUPFAM" id="SSF52540">
    <property type="entry name" value="P-loop containing nucleoside triphosphate hydrolases"/>
    <property type="match status" value="1"/>
</dbReference>
<dbReference type="Gene3D" id="3.40.50.300">
    <property type="entry name" value="P-loop containing nucleotide triphosphate hydrolases"/>
    <property type="match status" value="1"/>
</dbReference>
<dbReference type="PANTHER" id="PTHR11669">
    <property type="entry name" value="REPLICATION FACTOR C / DNA POLYMERASE III GAMMA-TAU SUBUNIT"/>
    <property type="match status" value="1"/>
</dbReference>
<dbReference type="RefSeq" id="WP_285842591.1">
    <property type="nucleotide sequence ID" value="NZ_CP085009.1"/>
</dbReference>
<dbReference type="GO" id="GO:0008408">
    <property type="term" value="F:3'-5' exonuclease activity"/>
    <property type="evidence" value="ECO:0007669"/>
    <property type="project" value="InterPro"/>
</dbReference>